<evidence type="ECO:0000256" key="4">
    <source>
        <dbReference type="ARBA" id="ARBA00022989"/>
    </source>
</evidence>
<reference evidence="8 9" key="1">
    <citation type="journal article" date="2019" name="Int. J. Syst. Evol. Microbiol.">
        <title>The Global Catalogue of Microorganisms (GCM) 10K type strain sequencing project: providing services to taxonomists for standard genome sequencing and annotation.</title>
        <authorList>
            <consortium name="The Broad Institute Genomics Platform"/>
            <consortium name="The Broad Institute Genome Sequencing Center for Infectious Disease"/>
            <person name="Wu L."/>
            <person name="Ma J."/>
        </authorList>
    </citation>
    <scope>NUCLEOTIDE SEQUENCE [LARGE SCALE GENOMIC DNA]</scope>
    <source>
        <strain evidence="8 9">JCM 4087</strain>
    </source>
</reference>
<sequence>MRALRRPRLAWAAAGVHLGALLTGATPVARATKPALMPLLAEYVLVRGGPPLLAVALLLGCAGDVLLQAGGETAFLLGMGAFAAGHLCYLGLFARHGARHGARPTGRTGPTAAPGAPGRSARPGAPGVPAVGYAAAWAGTTALLWPGLPERLRPPVALYGLLLTAMAYGALRTGRRGAAGGALFLLSDTLIASGLAGWPQARTPQFWIMLTYLGAQALLADAVVRAAAGAEDTGHRPGPFRRWSGLQWSGLRWSGRQPRAAARASTMP</sequence>
<protein>
    <recommendedName>
        <fullName evidence="10">Lysoplasmalogenase</fullName>
    </recommendedName>
</protein>
<feature type="transmembrane region" description="Helical" evidence="7">
    <location>
        <begin position="178"/>
        <end position="198"/>
    </location>
</feature>
<comment type="similarity">
    <text evidence="2">Belongs to the TMEM86 family.</text>
</comment>
<feature type="compositionally biased region" description="Low complexity" evidence="6">
    <location>
        <begin position="103"/>
        <end position="124"/>
    </location>
</feature>
<evidence type="ECO:0000256" key="3">
    <source>
        <dbReference type="ARBA" id="ARBA00022692"/>
    </source>
</evidence>
<keyword evidence="5 7" id="KW-0472">Membrane</keyword>
<feature type="transmembrane region" description="Helical" evidence="7">
    <location>
        <begin position="49"/>
        <end position="67"/>
    </location>
</feature>
<evidence type="ECO:0008006" key="10">
    <source>
        <dbReference type="Google" id="ProtNLM"/>
    </source>
</evidence>
<dbReference type="RefSeq" id="WP_344963533.1">
    <property type="nucleotide sequence ID" value="NZ_BAAAXZ010000108.1"/>
</dbReference>
<accession>A0ABN3WZG0</accession>
<name>A0ABN3WZG0_STRTU</name>
<dbReference type="PANTHER" id="PTHR31885:SF6">
    <property type="entry name" value="GH04784P"/>
    <property type="match status" value="1"/>
</dbReference>
<dbReference type="Pfam" id="PF07947">
    <property type="entry name" value="YhhN"/>
    <property type="match status" value="1"/>
</dbReference>
<feature type="transmembrane region" description="Helical" evidence="7">
    <location>
        <begin position="74"/>
        <end position="94"/>
    </location>
</feature>
<feature type="region of interest" description="Disordered" evidence="6">
    <location>
        <begin position="101"/>
        <end position="124"/>
    </location>
</feature>
<dbReference type="InterPro" id="IPR012506">
    <property type="entry name" value="TMEM86B-like"/>
</dbReference>
<evidence type="ECO:0000256" key="1">
    <source>
        <dbReference type="ARBA" id="ARBA00004141"/>
    </source>
</evidence>
<comment type="subcellular location">
    <subcellularLocation>
        <location evidence="1">Membrane</location>
        <topology evidence="1">Multi-pass membrane protein</topology>
    </subcellularLocation>
</comment>
<keyword evidence="9" id="KW-1185">Reference proteome</keyword>
<dbReference type="PANTHER" id="PTHR31885">
    <property type="entry name" value="GH04784P"/>
    <property type="match status" value="1"/>
</dbReference>
<evidence type="ECO:0000256" key="2">
    <source>
        <dbReference type="ARBA" id="ARBA00007375"/>
    </source>
</evidence>
<organism evidence="8 9">
    <name type="scientific">Streptomyces thioluteus</name>
    <dbReference type="NCBI Taxonomy" id="66431"/>
    <lineage>
        <taxon>Bacteria</taxon>
        <taxon>Bacillati</taxon>
        <taxon>Actinomycetota</taxon>
        <taxon>Actinomycetes</taxon>
        <taxon>Kitasatosporales</taxon>
        <taxon>Streptomycetaceae</taxon>
        <taxon>Streptomyces</taxon>
    </lineage>
</organism>
<evidence type="ECO:0000256" key="6">
    <source>
        <dbReference type="SAM" id="MobiDB-lite"/>
    </source>
</evidence>
<keyword evidence="4 7" id="KW-1133">Transmembrane helix</keyword>
<comment type="caution">
    <text evidence="8">The sequence shown here is derived from an EMBL/GenBank/DDBJ whole genome shotgun (WGS) entry which is preliminary data.</text>
</comment>
<evidence type="ECO:0000313" key="9">
    <source>
        <dbReference type="Proteomes" id="UP001501102"/>
    </source>
</evidence>
<dbReference type="Proteomes" id="UP001501102">
    <property type="component" value="Unassembled WGS sequence"/>
</dbReference>
<feature type="transmembrane region" description="Helical" evidence="7">
    <location>
        <begin position="152"/>
        <end position="171"/>
    </location>
</feature>
<keyword evidence="3 7" id="KW-0812">Transmembrane</keyword>
<dbReference type="EMBL" id="BAAAXZ010000108">
    <property type="protein sequence ID" value="GAA2930823.1"/>
    <property type="molecule type" value="Genomic_DNA"/>
</dbReference>
<evidence type="ECO:0000313" key="8">
    <source>
        <dbReference type="EMBL" id="GAA2930823.1"/>
    </source>
</evidence>
<proteinExistence type="inferred from homology"/>
<gene>
    <name evidence="8" type="ORF">GCM10020221_28290</name>
</gene>
<evidence type="ECO:0000256" key="5">
    <source>
        <dbReference type="ARBA" id="ARBA00023136"/>
    </source>
</evidence>
<evidence type="ECO:0000256" key="7">
    <source>
        <dbReference type="SAM" id="Phobius"/>
    </source>
</evidence>